<evidence type="ECO:0000313" key="17">
    <source>
        <dbReference type="Proteomes" id="UP000283530"/>
    </source>
</evidence>
<feature type="binding site" evidence="12">
    <location>
        <position position="516"/>
    </location>
    <ligand>
        <name>ATP</name>
        <dbReference type="ChEBI" id="CHEBI:30616"/>
    </ligand>
</feature>
<keyword evidence="6 12" id="KW-0547">Nucleotide-binding</keyword>
<evidence type="ECO:0000256" key="12">
    <source>
        <dbReference type="PROSITE-ProRule" id="PRU10141"/>
    </source>
</evidence>
<feature type="signal peptide" evidence="14">
    <location>
        <begin position="1"/>
        <end position="23"/>
    </location>
</feature>
<dbReference type="InterPro" id="IPR001245">
    <property type="entry name" value="Ser-Thr/Tyr_kinase_cat_dom"/>
</dbReference>
<protein>
    <submittedName>
        <fullName evidence="16">Putative receptor-like protein kinase</fullName>
    </submittedName>
</protein>
<evidence type="ECO:0000256" key="3">
    <source>
        <dbReference type="ARBA" id="ARBA00022679"/>
    </source>
</evidence>
<dbReference type="GO" id="GO:0016020">
    <property type="term" value="C:membrane"/>
    <property type="evidence" value="ECO:0007669"/>
    <property type="project" value="UniProtKB-SubCell"/>
</dbReference>
<dbReference type="CDD" id="cd14066">
    <property type="entry name" value="STKc_IRAK"/>
    <property type="match status" value="1"/>
</dbReference>
<dbReference type="FunFam" id="2.60.120.430:FF:000013">
    <property type="entry name" value="Putative receptor-like protein kinase"/>
    <property type="match status" value="1"/>
</dbReference>
<dbReference type="STRING" id="337451.A0A3S3NU38"/>
<dbReference type="SMART" id="SM00220">
    <property type="entry name" value="S_TKc"/>
    <property type="match status" value="1"/>
</dbReference>
<gene>
    <name evidence="16" type="ORF">CKAN_01547500</name>
</gene>
<keyword evidence="9 13" id="KW-1133">Transmembrane helix</keyword>
<dbReference type="FunFam" id="1.10.510.10:FF:000252">
    <property type="entry name" value="Receptor-like protein kinase FERONIA"/>
    <property type="match status" value="1"/>
</dbReference>
<evidence type="ECO:0000256" key="11">
    <source>
        <dbReference type="ARBA" id="ARBA00023180"/>
    </source>
</evidence>
<dbReference type="InterPro" id="IPR008271">
    <property type="entry name" value="Ser/Thr_kinase_AS"/>
</dbReference>
<sequence length="829" mass="92263">MPELLFYFFFFFIFFQFPSSSFTLSDTYFFNCGSNTSLSVDNRTFATDSNSNVLSDTSSILLKDPNPPLDSQPDLYKTARVFTRPTSYEFDLQGNGTFVIRLHFYPFSSQGYNLFSAVFDVSVSGFQLLSNFSAQKSSRTPIKEYFLTAGSNKLKISFRASTQSPSPSFAFVNAIEVFSAPDGLIDDMASSVNPSQDYIGLLEQALESVYRINVGGSKVTPSDDTVWRTWVPDEEYLFLAQAAKKAIPNTKINYENTGVSRDIAPESVYGTAREVNTTNTYMPMKFNITWQFPVNSSEKHLVRLHFCDIVSTSSTSQLIFNVYIGSSLAESSLDLSKIRYKILASPYYKDYMVEPDKAGYINISVEPKEAGKNAILNGVEIMKVYPLRGVVSESNSMKKHRILLIGLSIGGSLALVSVMSVVCLLALKCKKRKEEAKTGESTMWSPLPVYGESTYSKTPERTTASPGPHINLGLIMTFAEIQLATNNFDTNMLIGSGGFGDVYKGVLRDGTKVAVKRGKPGCGQGRHEFLAELNVLSKIHHRHLVFLIGYCVEQSEMILVSEFMENGTLKDHLYGKDLSCLSWKQRLQICIGSARGIHYLHTFSAQGIIHRDVKSANILLDENYSAKVADFGLSRAVPSPEHSVVSSAIKGSFGYFDPEYFKRFHLTQKSDVYSFGVVLIEVLCARPVIDLSLPREQVNLAEWALQWQKKGLLMQIIDPRLAGTIHPNSLRKFGETVERCLAEYGVDRPTMGDVLWNLEYALQLQETAMTREPHEDSSVNASEPALPEFRRLPSSGVSIGSDYLGVMSDDSSHTTAKRVFSQLIGSEGR</sequence>
<dbReference type="PROSITE" id="PS50011">
    <property type="entry name" value="PROTEIN_KINASE_DOM"/>
    <property type="match status" value="1"/>
</dbReference>
<keyword evidence="16" id="KW-0675">Receptor</keyword>
<reference evidence="16 17" key="1">
    <citation type="journal article" date="2019" name="Nat. Plants">
        <title>Stout camphor tree genome fills gaps in understanding of flowering plant genome evolution.</title>
        <authorList>
            <person name="Chaw S.M."/>
            <person name="Liu Y.C."/>
            <person name="Wu Y.W."/>
            <person name="Wang H.Y."/>
            <person name="Lin C.I."/>
            <person name="Wu C.S."/>
            <person name="Ke H.M."/>
            <person name="Chang L.Y."/>
            <person name="Hsu C.Y."/>
            <person name="Yang H.T."/>
            <person name="Sudianto E."/>
            <person name="Hsu M.H."/>
            <person name="Wu K.P."/>
            <person name="Wang L.N."/>
            <person name="Leebens-Mack J.H."/>
            <person name="Tsai I.J."/>
        </authorList>
    </citation>
    <scope>NUCLEOTIDE SEQUENCE [LARGE SCALE GENOMIC DNA]</scope>
    <source>
        <strain evidence="17">cv. Chaw 1501</strain>
        <tissue evidence="16">Young leaves</tissue>
    </source>
</reference>
<keyword evidence="8 12" id="KW-0067">ATP-binding</keyword>
<dbReference type="Gene3D" id="2.60.120.430">
    <property type="entry name" value="Galactose-binding lectin"/>
    <property type="match status" value="2"/>
</dbReference>
<comment type="subcellular location">
    <subcellularLocation>
        <location evidence="1">Membrane</location>
        <topology evidence="1">Single-pass type I membrane protein</topology>
    </subcellularLocation>
</comment>
<evidence type="ECO:0000313" key="16">
    <source>
        <dbReference type="EMBL" id="RWR86570.1"/>
    </source>
</evidence>
<dbReference type="FunFam" id="2.60.120.430:FF:000005">
    <property type="entry name" value="Putative receptor-like protein kinase"/>
    <property type="match status" value="1"/>
</dbReference>
<dbReference type="PANTHER" id="PTHR47989:SF62">
    <property type="entry name" value="OS05G0423500 PROTEIN"/>
    <property type="match status" value="1"/>
</dbReference>
<dbReference type="InterPro" id="IPR017441">
    <property type="entry name" value="Protein_kinase_ATP_BS"/>
</dbReference>
<dbReference type="InterPro" id="IPR000719">
    <property type="entry name" value="Prot_kinase_dom"/>
</dbReference>
<evidence type="ECO:0000256" key="10">
    <source>
        <dbReference type="ARBA" id="ARBA00023136"/>
    </source>
</evidence>
<dbReference type="Pfam" id="PF07714">
    <property type="entry name" value="PK_Tyr_Ser-Thr"/>
    <property type="match status" value="1"/>
</dbReference>
<dbReference type="InterPro" id="IPR011009">
    <property type="entry name" value="Kinase-like_dom_sf"/>
</dbReference>
<evidence type="ECO:0000256" key="5">
    <source>
        <dbReference type="ARBA" id="ARBA00022729"/>
    </source>
</evidence>
<dbReference type="FunFam" id="3.30.200.20:FF:000039">
    <property type="entry name" value="receptor-like protein kinase FERONIA"/>
    <property type="match status" value="1"/>
</dbReference>
<keyword evidence="7 16" id="KW-0418">Kinase</keyword>
<dbReference type="Gene3D" id="1.10.510.10">
    <property type="entry name" value="Transferase(Phosphotransferase) domain 1"/>
    <property type="match status" value="1"/>
</dbReference>
<evidence type="ECO:0000256" key="14">
    <source>
        <dbReference type="SAM" id="SignalP"/>
    </source>
</evidence>
<evidence type="ECO:0000256" key="13">
    <source>
        <dbReference type="SAM" id="Phobius"/>
    </source>
</evidence>
<evidence type="ECO:0000256" key="1">
    <source>
        <dbReference type="ARBA" id="ARBA00004479"/>
    </source>
</evidence>
<dbReference type="EMBL" id="QPKB01000006">
    <property type="protein sequence ID" value="RWR86570.1"/>
    <property type="molecule type" value="Genomic_DNA"/>
</dbReference>
<dbReference type="Pfam" id="PF12819">
    <property type="entry name" value="Malectin_like"/>
    <property type="match status" value="1"/>
</dbReference>
<evidence type="ECO:0000256" key="8">
    <source>
        <dbReference type="ARBA" id="ARBA00022840"/>
    </source>
</evidence>
<dbReference type="SUPFAM" id="SSF56112">
    <property type="entry name" value="Protein kinase-like (PK-like)"/>
    <property type="match status" value="1"/>
</dbReference>
<dbReference type="GO" id="GO:0005524">
    <property type="term" value="F:ATP binding"/>
    <property type="evidence" value="ECO:0007669"/>
    <property type="project" value="UniProtKB-UniRule"/>
</dbReference>
<keyword evidence="5 14" id="KW-0732">Signal</keyword>
<dbReference type="PROSITE" id="PS00107">
    <property type="entry name" value="PROTEIN_KINASE_ATP"/>
    <property type="match status" value="1"/>
</dbReference>
<keyword evidence="10 13" id="KW-0472">Membrane</keyword>
<dbReference type="AlphaFoldDB" id="A0A3S3NU38"/>
<accession>A0A3S3NU38</accession>
<name>A0A3S3NU38_9MAGN</name>
<feature type="chain" id="PRO_5018708564" evidence="14">
    <location>
        <begin position="24"/>
        <end position="829"/>
    </location>
</feature>
<dbReference type="Gene3D" id="3.30.200.20">
    <property type="entry name" value="Phosphorylase Kinase, domain 1"/>
    <property type="match status" value="1"/>
</dbReference>
<dbReference type="Proteomes" id="UP000283530">
    <property type="component" value="Unassembled WGS sequence"/>
</dbReference>
<evidence type="ECO:0000256" key="6">
    <source>
        <dbReference type="ARBA" id="ARBA00022741"/>
    </source>
</evidence>
<evidence type="ECO:0000256" key="9">
    <source>
        <dbReference type="ARBA" id="ARBA00022989"/>
    </source>
</evidence>
<dbReference type="InterPro" id="IPR024788">
    <property type="entry name" value="Malectin-like_Carb-bd_dom"/>
</dbReference>
<dbReference type="PANTHER" id="PTHR47989">
    <property type="entry name" value="OS01G0750732 PROTEIN"/>
    <property type="match status" value="1"/>
</dbReference>
<keyword evidence="11" id="KW-0325">Glycoprotein</keyword>
<keyword evidence="17" id="KW-1185">Reference proteome</keyword>
<dbReference type="GO" id="GO:0004674">
    <property type="term" value="F:protein serine/threonine kinase activity"/>
    <property type="evidence" value="ECO:0007669"/>
    <property type="project" value="UniProtKB-KW"/>
</dbReference>
<evidence type="ECO:0000256" key="2">
    <source>
        <dbReference type="ARBA" id="ARBA00022527"/>
    </source>
</evidence>
<feature type="transmembrane region" description="Helical" evidence="13">
    <location>
        <begin position="402"/>
        <end position="427"/>
    </location>
</feature>
<comment type="caution">
    <text evidence="16">The sequence shown here is derived from an EMBL/GenBank/DDBJ whole genome shotgun (WGS) entry which is preliminary data.</text>
</comment>
<organism evidence="16 17">
    <name type="scientific">Cinnamomum micranthum f. kanehirae</name>
    <dbReference type="NCBI Taxonomy" id="337451"/>
    <lineage>
        <taxon>Eukaryota</taxon>
        <taxon>Viridiplantae</taxon>
        <taxon>Streptophyta</taxon>
        <taxon>Embryophyta</taxon>
        <taxon>Tracheophyta</taxon>
        <taxon>Spermatophyta</taxon>
        <taxon>Magnoliopsida</taxon>
        <taxon>Magnoliidae</taxon>
        <taxon>Laurales</taxon>
        <taxon>Lauraceae</taxon>
        <taxon>Cinnamomum</taxon>
    </lineage>
</organism>
<evidence type="ECO:0000259" key="15">
    <source>
        <dbReference type="PROSITE" id="PS50011"/>
    </source>
</evidence>
<dbReference type="PROSITE" id="PS00108">
    <property type="entry name" value="PROTEIN_KINASE_ST"/>
    <property type="match status" value="1"/>
</dbReference>
<keyword evidence="2" id="KW-0723">Serine/threonine-protein kinase</keyword>
<evidence type="ECO:0000256" key="7">
    <source>
        <dbReference type="ARBA" id="ARBA00022777"/>
    </source>
</evidence>
<proteinExistence type="predicted"/>
<dbReference type="OrthoDB" id="1928639at2759"/>
<keyword evidence="4 13" id="KW-0812">Transmembrane</keyword>
<keyword evidence="3" id="KW-0808">Transferase</keyword>
<evidence type="ECO:0000256" key="4">
    <source>
        <dbReference type="ARBA" id="ARBA00022692"/>
    </source>
</evidence>
<feature type="domain" description="Protein kinase" evidence="15">
    <location>
        <begin position="488"/>
        <end position="761"/>
    </location>
</feature>